<keyword evidence="3" id="KW-1185">Reference proteome</keyword>
<gene>
    <name evidence="2" type="ORF">P3H78_11185</name>
</gene>
<dbReference type="RefSeq" id="WP_276108723.1">
    <property type="nucleotide sequence ID" value="NZ_JARJBB010000004.1"/>
</dbReference>
<name>A0ABT6A3G0_9ACTN</name>
<reference evidence="2 3" key="1">
    <citation type="submission" date="2023-03" db="EMBL/GenBank/DDBJ databases">
        <title>Draft genome sequence of Streptomyces sp. K1PA1 isolated from peat swamp forest in Thailand.</title>
        <authorList>
            <person name="Klaysubun C."/>
            <person name="Duangmal K."/>
        </authorList>
    </citation>
    <scope>NUCLEOTIDE SEQUENCE [LARGE SCALE GENOMIC DNA]</scope>
    <source>
        <strain evidence="2 3">K1PA1</strain>
    </source>
</reference>
<accession>A0ABT6A3G0</accession>
<organism evidence="2 3">
    <name type="scientific">Streptomyces tropicalis</name>
    <dbReference type="NCBI Taxonomy" id="3034234"/>
    <lineage>
        <taxon>Bacteria</taxon>
        <taxon>Bacillati</taxon>
        <taxon>Actinomycetota</taxon>
        <taxon>Actinomycetes</taxon>
        <taxon>Kitasatosporales</taxon>
        <taxon>Streptomycetaceae</taxon>
        <taxon>Streptomyces</taxon>
    </lineage>
</organism>
<evidence type="ECO:0000313" key="3">
    <source>
        <dbReference type="Proteomes" id="UP001221150"/>
    </source>
</evidence>
<feature type="compositionally biased region" description="Basic and acidic residues" evidence="1">
    <location>
        <begin position="37"/>
        <end position="50"/>
    </location>
</feature>
<dbReference type="EMBL" id="JARJBB010000004">
    <property type="protein sequence ID" value="MDF3299190.1"/>
    <property type="molecule type" value="Genomic_DNA"/>
</dbReference>
<evidence type="ECO:0000256" key="1">
    <source>
        <dbReference type="SAM" id="MobiDB-lite"/>
    </source>
</evidence>
<dbReference type="Proteomes" id="UP001221150">
    <property type="component" value="Unassembled WGS sequence"/>
</dbReference>
<feature type="region of interest" description="Disordered" evidence="1">
    <location>
        <begin position="1"/>
        <end position="50"/>
    </location>
</feature>
<feature type="compositionally biased region" description="Basic and acidic residues" evidence="1">
    <location>
        <begin position="8"/>
        <end position="26"/>
    </location>
</feature>
<comment type="caution">
    <text evidence="2">The sequence shown here is derived from an EMBL/GenBank/DDBJ whole genome shotgun (WGS) entry which is preliminary data.</text>
</comment>
<protein>
    <submittedName>
        <fullName evidence="2">Uncharacterized protein</fullName>
    </submittedName>
</protein>
<sequence>MAIFKDLFPARHRDHGDEGTSGHDDTSMGEGRHHHRHDDERRDRRFRDHR</sequence>
<proteinExistence type="predicted"/>
<evidence type="ECO:0000313" key="2">
    <source>
        <dbReference type="EMBL" id="MDF3299190.1"/>
    </source>
</evidence>